<dbReference type="PROSITE" id="PS01131">
    <property type="entry name" value="RRNA_A_DIMETH"/>
    <property type="match status" value="1"/>
</dbReference>
<name>A0A6I2UD97_9FIRM</name>
<dbReference type="EC" id="2.1.1.182" evidence="7"/>
<dbReference type="HAMAP" id="MF_00607">
    <property type="entry name" value="16SrRNA_methyltr_A"/>
    <property type="match status" value="1"/>
</dbReference>
<keyword evidence="4 7" id="KW-0808">Transferase</keyword>
<protein>
    <recommendedName>
        <fullName evidence="7">Ribosomal RNA small subunit methyltransferase A</fullName>
        <ecNumber evidence="7">2.1.1.182</ecNumber>
    </recommendedName>
    <alternativeName>
        <fullName evidence="7">16S rRNA (adenine(1518)-N(6)/adenine(1519)-N(6))-dimethyltransferase</fullName>
    </alternativeName>
    <alternativeName>
        <fullName evidence="7">16S rRNA dimethyladenosine transferase</fullName>
    </alternativeName>
    <alternativeName>
        <fullName evidence="7">16S rRNA dimethylase</fullName>
    </alternativeName>
    <alternativeName>
        <fullName evidence="7">S-adenosylmethionine-6-N', N'-adenosyl(rRNA) dimethyltransferase</fullName>
    </alternativeName>
</protein>
<dbReference type="Gene3D" id="3.40.50.150">
    <property type="entry name" value="Vaccinia Virus protein VP39"/>
    <property type="match status" value="1"/>
</dbReference>
<comment type="function">
    <text evidence="7">Specifically dimethylates two adjacent adenosines (A1518 and A1519) in the loop of a conserved hairpin near the 3'-end of 16S rRNA in the 30S particle. May play a critical role in biogenesis of 30S subunits.</text>
</comment>
<proteinExistence type="inferred from homology"/>
<accession>A0A6I2UD97</accession>
<feature type="binding site" evidence="7 8">
    <location>
        <position position="52"/>
    </location>
    <ligand>
        <name>S-adenosyl-L-methionine</name>
        <dbReference type="ChEBI" id="CHEBI:59789"/>
    </ligand>
</feature>
<evidence type="ECO:0000256" key="3">
    <source>
        <dbReference type="ARBA" id="ARBA00022603"/>
    </source>
</evidence>
<evidence type="ECO:0000256" key="1">
    <source>
        <dbReference type="ARBA" id="ARBA00022490"/>
    </source>
</evidence>
<feature type="domain" description="Ribosomal RNA adenine methylase transferase N-terminal" evidence="10">
    <location>
        <begin position="57"/>
        <end position="228"/>
    </location>
</feature>
<evidence type="ECO:0000256" key="8">
    <source>
        <dbReference type="PROSITE-ProRule" id="PRU01026"/>
    </source>
</evidence>
<dbReference type="Pfam" id="PF00398">
    <property type="entry name" value="RrnaAD"/>
    <property type="match status" value="1"/>
</dbReference>
<dbReference type="SUPFAM" id="SSF53335">
    <property type="entry name" value="S-adenosyl-L-methionine-dependent methyltransferases"/>
    <property type="match status" value="1"/>
</dbReference>
<feature type="binding site" evidence="7 8">
    <location>
        <position position="50"/>
    </location>
    <ligand>
        <name>S-adenosyl-L-methionine</name>
        <dbReference type="ChEBI" id="CHEBI:59789"/>
    </ligand>
</feature>
<keyword evidence="12" id="KW-1185">Reference proteome</keyword>
<dbReference type="InterPro" id="IPR020598">
    <property type="entry name" value="rRNA_Ade_methylase_Trfase_N"/>
</dbReference>
<dbReference type="InterPro" id="IPR023165">
    <property type="entry name" value="rRNA_Ade_diMease-like_C"/>
</dbReference>
<evidence type="ECO:0000256" key="6">
    <source>
        <dbReference type="ARBA" id="ARBA00022884"/>
    </source>
</evidence>
<evidence type="ECO:0000259" key="10">
    <source>
        <dbReference type="SMART" id="SM00650"/>
    </source>
</evidence>
<dbReference type="FunFam" id="3.40.50.150:FF:000023">
    <property type="entry name" value="Ribosomal RNA small subunit methyltransferase A"/>
    <property type="match status" value="1"/>
</dbReference>
<dbReference type="PANTHER" id="PTHR11727">
    <property type="entry name" value="DIMETHYLADENOSINE TRANSFERASE"/>
    <property type="match status" value="1"/>
</dbReference>
<gene>
    <name evidence="7 11" type="primary">rsmA</name>
    <name evidence="7" type="synonym">ksgA</name>
    <name evidence="11" type="ORF">FYJ84_02280</name>
</gene>
<dbReference type="SMART" id="SM00650">
    <property type="entry name" value="rADc"/>
    <property type="match status" value="1"/>
</dbReference>
<feature type="binding site" evidence="7 8">
    <location>
        <position position="123"/>
    </location>
    <ligand>
        <name>S-adenosyl-L-methionine</name>
        <dbReference type="ChEBI" id="CHEBI:59789"/>
    </ligand>
</feature>
<dbReference type="InterPro" id="IPR029063">
    <property type="entry name" value="SAM-dependent_MTases_sf"/>
</dbReference>
<dbReference type="GO" id="GO:0052908">
    <property type="term" value="F:16S rRNA (adenine(1518)-N(6)/adenine(1519)-N(6))-dimethyltransferase activity"/>
    <property type="evidence" value="ECO:0007669"/>
    <property type="project" value="UniProtKB-EC"/>
</dbReference>
<comment type="caution">
    <text evidence="11">The sequence shown here is derived from an EMBL/GenBank/DDBJ whole genome shotgun (WGS) entry which is preliminary data.</text>
</comment>
<feature type="region of interest" description="Disordered" evidence="9">
    <location>
        <begin position="1"/>
        <end position="24"/>
    </location>
</feature>
<keyword evidence="3 7" id="KW-0489">Methyltransferase</keyword>
<feature type="binding site" evidence="7 8">
    <location>
        <position position="143"/>
    </location>
    <ligand>
        <name>S-adenosyl-L-methionine</name>
        <dbReference type="ChEBI" id="CHEBI:59789"/>
    </ligand>
</feature>
<dbReference type="PANTHER" id="PTHR11727:SF7">
    <property type="entry name" value="DIMETHYLADENOSINE TRANSFERASE-RELATED"/>
    <property type="match status" value="1"/>
</dbReference>
<dbReference type="InterPro" id="IPR001737">
    <property type="entry name" value="KsgA/Erm"/>
</dbReference>
<comment type="subcellular location">
    <subcellularLocation>
        <location evidence="7">Cytoplasm</location>
    </subcellularLocation>
</comment>
<reference evidence="11 12" key="1">
    <citation type="submission" date="2019-08" db="EMBL/GenBank/DDBJ databases">
        <title>In-depth cultivation of the pig gut microbiome towards novel bacterial diversity and tailored functional studies.</title>
        <authorList>
            <person name="Wylensek D."/>
            <person name="Hitch T.C.A."/>
            <person name="Clavel T."/>
        </authorList>
    </citation>
    <scope>NUCLEOTIDE SEQUENCE [LARGE SCALE GENOMIC DNA]</scope>
    <source>
        <strain evidence="11 12">WCA-693-APC-5D-A</strain>
    </source>
</reference>
<feature type="binding site" evidence="7 8">
    <location>
        <position position="98"/>
    </location>
    <ligand>
        <name>S-adenosyl-L-methionine</name>
        <dbReference type="ChEBI" id="CHEBI:59789"/>
    </ligand>
</feature>
<evidence type="ECO:0000256" key="2">
    <source>
        <dbReference type="ARBA" id="ARBA00022552"/>
    </source>
</evidence>
<evidence type="ECO:0000313" key="11">
    <source>
        <dbReference type="EMBL" id="MSU07815.1"/>
    </source>
</evidence>
<dbReference type="Proteomes" id="UP000433181">
    <property type="component" value="Unassembled WGS sequence"/>
</dbReference>
<dbReference type="PROSITE" id="PS51689">
    <property type="entry name" value="SAM_RNA_A_N6_MT"/>
    <property type="match status" value="1"/>
</dbReference>
<keyword evidence="2 7" id="KW-0698">rRNA processing</keyword>
<keyword evidence="1 7" id="KW-0963">Cytoplasm</keyword>
<dbReference type="EMBL" id="VUNR01000003">
    <property type="protein sequence ID" value="MSU07815.1"/>
    <property type="molecule type" value="Genomic_DNA"/>
</dbReference>
<organism evidence="11 12">
    <name type="scientific">Anaerovibrio slackiae</name>
    <dbReference type="NCBI Taxonomy" id="2652309"/>
    <lineage>
        <taxon>Bacteria</taxon>
        <taxon>Bacillati</taxon>
        <taxon>Bacillota</taxon>
        <taxon>Negativicutes</taxon>
        <taxon>Selenomonadales</taxon>
        <taxon>Selenomonadaceae</taxon>
        <taxon>Anaerovibrio</taxon>
    </lineage>
</organism>
<comment type="similarity">
    <text evidence="7">Belongs to the class I-like SAM-binding methyltransferase superfamily. rRNA adenine N(6)-methyltransferase family. RsmA subfamily.</text>
</comment>
<dbReference type="InterPro" id="IPR020596">
    <property type="entry name" value="rRNA_Ade_Mease_Trfase_CS"/>
</dbReference>
<dbReference type="GO" id="GO:0005829">
    <property type="term" value="C:cytosol"/>
    <property type="evidence" value="ECO:0007669"/>
    <property type="project" value="TreeGrafter"/>
</dbReference>
<dbReference type="InterPro" id="IPR011530">
    <property type="entry name" value="rRNA_adenine_dimethylase"/>
</dbReference>
<comment type="catalytic activity">
    <reaction evidence="7">
        <text>adenosine(1518)/adenosine(1519) in 16S rRNA + 4 S-adenosyl-L-methionine = N(6)-dimethyladenosine(1518)/N(6)-dimethyladenosine(1519) in 16S rRNA + 4 S-adenosyl-L-homocysteine + 4 H(+)</text>
        <dbReference type="Rhea" id="RHEA:19609"/>
        <dbReference type="Rhea" id="RHEA-COMP:10232"/>
        <dbReference type="Rhea" id="RHEA-COMP:10233"/>
        <dbReference type="ChEBI" id="CHEBI:15378"/>
        <dbReference type="ChEBI" id="CHEBI:57856"/>
        <dbReference type="ChEBI" id="CHEBI:59789"/>
        <dbReference type="ChEBI" id="CHEBI:74411"/>
        <dbReference type="ChEBI" id="CHEBI:74493"/>
        <dbReference type="EC" id="2.1.1.182"/>
    </reaction>
</comment>
<evidence type="ECO:0000256" key="7">
    <source>
        <dbReference type="HAMAP-Rule" id="MF_00607"/>
    </source>
</evidence>
<evidence type="ECO:0000256" key="9">
    <source>
        <dbReference type="SAM" id="MobiDB-lite"/>
    </source>
</evidence>
<dbReference type="AlphaFoldDB" id="A0A6I2UD97"/>
<evidence type="ECO:0000313" key="12">
    <source>
        <dbReference type="Proteomes" id="UP000433181"/>
    </source>
</evidence>
<keyword evidence="6 7" id="KW-0694">RNA-binding</keyword>
<dbReference type="GO" id="GO:0003723">
    <property type="term" value="F:RNA binding"/>
    <property type="evidence" value="ECO:0007669"/>
    <property type="project" value="UniProtKB-UniRule"/>
</dbReference>
<feature type="compositionally biased region" description="Basic and acidic residues" evidence="9">
    <location>
        <begin position="1"/>
        <end position="10"/>
    </location>
</feature>
<feature type="binding site" evidence="7 8">
    <location>
        <position position="77"/>
    </location>
    <ligand>
        <name>S-adenosyl-L-methionine</name>
        <dbReference type="ChEBI" id="CHEBI:59789"/>
    </ligand>
</feature>
<dbReference type="Gene3D" id="1.10.8.100">
    <property type="entry name" value="Ribosomal RNA adenine dimethylase-like, domain 2"/>
    <property type="match status" value="1"/>
</dbReference>
<dbReference type="CDD" id="cd02440">
    <property type="entry name" value="AdoMet_MTases"/>
    <property type="match status" value="1"/>
</dbReference>
<evidence type="ECO:0000256" key="4">
    <source>
        <dbReference type="ARBA" id="ARBA00022679"/>
    </source>
</evidence>
<sequence>MTENIDKDISQELAGTKRASSPRPVIANPQVTRHIMKAFNLRAAKKLGQNFLVDAGIVQGIVDAAEAGPGDRILEIGPGIGTLTQGLAESGAEVTAVELDKKLPAVLAETLAGYDNVTIVPGDILKVNIRELMGDQPFKVAANLPYYITTPILMALLEQHLPISVLVTMVQKEVALRMVAKPGSKIYGALSVAVQYYTRPHIAFDVPPRSFIPAPEVDSVVIVCDVREKPAVAVKSEKLFFRVVKAAFGQRRKTMSNAMKGAGFVPEQIAGAFEKCGLDSTRRGETFSMEEFGILADALTELA</sequence>
<dbReference type="NCBIfam" id="TIGR00755">
    <property type="entry name" value="ksgA"/>
    <property type="match status" value="1"/>
</dbReference>
<evidence type="ECO:0000256" key="5">
    <source>
        <dbReference type="ARBA" id="ARBA00022691"/>
    </source>
</evidence>
<keyword evidence="5 7" id="KW-0949">S-adenosyl-L-methionine</keyword>